<dbReference type="STRING" id="409849.ENSPMGP00000026043"/>
<dbReference type="Proteomes" id="UP000261520">
    <property type="component" value="Unplaced"/>
</dbReference>
<proteinExistence type="inferred from homology"/>
<evidence type="ECO:0000256" key="11">
    <source>
        <dbReference type="PROSITE-ProRule" id="PRU00042"/>
    </source>
</evidence>
<dbReference type="SMART" id="SM00355">
    <property type="entry name" value="ZnF_C2H2"/>
    <property type="match status" value="4"/>
</dbReference>
<evidence type="ECO:0000259" key="14">
    <source>
        <dbReference type="PROSITE" id="PS50157"/>
    </source>
</evidence>
<keyword evidence="7" id="KW-0805">Transcription regulation</keyword>
<evidence type="ECO:0000313" key="16">
    <source>
        <dbReference type="Proteomes" id="UP000261520"/>
    </source>
</evidence>
<feature type="domain" description="C2H2-type" evidence="14">
    <location>
        <begin position="290"/>
        <end position="317"/>
    </location>
</feature>
<evidence type="ECO:0000256" key="12">
    <source>
        <dbReference type="SAM" id="Coils"/>
    </source>
</evidence>
<evidence type="ECO:0000256" key="4">
    <source>
        <dbReference type="ARBA" id="ARBA00022737"/>
    </source>
</evidence>
<evidence type="ECO:0000256" key="3">
    <source>
        <dbReference type="ARBA" id="ARBA00022723"/>
    </source>
</evidence>
<reference evidence="15" key="1">
    <citation type="submission" date="2025-08" db="UniProtKB">
        <authorList>
            <consortium name="Ensembl"/>
        </authorList>
    </citation>
    <scope>IDENTIFICATION</scope>
</reference>
<comment type="subcellular location">
    <subcellularLocation>
        <location evidence="1">Nucleus</location>
    </subcellularLocation>
</comment>
<dbReference type="Gene3D" id="3.30.160.60">
    <property type="entry name" value="Classic Zinc Finger"/>
    <property type="match status" value="4"/>
</dbReference>
<evidence type="ECO:0000256" key="6">
    <source>
        <dbReference type="ARBA" id="ARBA00022833"/>
    </source>
</evidence>
<dbReference type="InterPro" id="IPR013087">
    <property type="entry name" value="Znf_C2H2_type"/>
</dbReference>
<dbReference type="Ensembl" id="ENSPMGT00000027735.1">
    <property type="protein sequence ID" value="ENSPMGP00000026043.1"/>
    <property type="gene ID" value="ENSPMGG00000020996.1"/>
</dbReference>
<name>A0A3B4B965_9GOBI</name>
<protein>
    <recommendedName>
        <fullName evidence="14">C2H2-type domain-containing protein</fullName>
    </recommendedName>
</protein>
<keyword evidence="16" id="KW-1185">Reference proteome</keyword>
<dbReference type="GO" id="GO:0008270">
    <property type="term" value="F:zinc ion binding"/>
    <property type="evidence" value="ECO:0007669"/>
    <property type="project" value="UniProtKB-KW"/>
</dbReference>
<keyword evidence="10" id="KW-0539">Nucleus</keyword>
<dbReference type="PANTHER" id="PTHR24404">
    <property type="entry name" value="ZINC FINGER PROTEIN"/>
    <property type="match status" value="1"/>
</dbReference>
<sequence length="376" mass="43334">MSKAQALRALVQERLTAAAEEIFALFERTIAEYEEELRRSKQEERRKEELLQSVLSPRVLLLRAQHIPETSLNPALNPGPENPETLQIKEEPQEPEEPEEQRVKQEEEPDSSHHFSINLIWGGKKYISCITQRNIYFCIWQWRVVDLLTAVNQNLFLIFRPVSEHVAVFVKTEESSLLHQTAPGEETREAEPHFHPDADNHLEWGPFSSCSEATGDKHHHEVWSRNEQTAAQNSHVSPKHQPMEITNNGEVSGTAGRADKIIRCCFCQKKCGNKTDLKVHLRVHTGERPFICSICMKTFTRTSHLAIHMRTHSGEKPYGCLICPKTFSDKSNLKKHIRVHTNERPFSCSACQKSFHFKHQRDRHASTHRRTFSSST</sequence>
<dbReference type="InterPro" id="IPR036236">
    <property type="entry name" value="Znf_C2H2_sf"/>
</dbReference>
<evidence type="ECO:0000256" key="9">
    <source>
        <dbReference type="ARBA" id="ARBA00023163"/>
    </source>
</evidence>
<dbReference type="AlphaFoldDB" id="A0A3B4B965"/>
<feature type="region of interest" description="Disordered" evidence="13">
    <location>
        <begin position="70"/>
        <end position="111"/>
    </location>
</feature>
<evidence type="ECO:0000256" key="13">
    <source>
        <dbReference type="SAM" id="MobiDB-lite"/>
    </source>
</evidence>
<evidence type="ECO:0000313" key="15">
    <source>
        <dbReference type="Ensembl" id="ENSPMGP00000026043.1"/>
    </source>
</evidence>
<dbReference type="SUPFAM" id="SSF57667">
    <property type="entry name" value="beta-beta-alpha zinc fingers"/>
    <property type="match status" value="2"/>
</dbReference>
<evidence type="ECO:0000256" key="7">
    <source>
        <dbReference type="ARBA" id="ARBA00023015"/>
    </source>
</evidence>
<keyword evidence="12" id="KW-0175">Coiled coil</keyword>
<comment type="similarity">
    <text evidence="2">Belongs to the krueppel C2H2-type zinc-finger protein family.</text>
</comment>
<feature type="domain" description="C2H2-type" evidence="14">
    <location>
        <begin position="346"/>
        <end position="368"/>
    </location>
</feature>
<dbReference type="PROSITE" id="PS50157">
    <property type="entry name" value="ZINC_FINGER_C2H2_2"/>
    <property type="match status" value="4"/>
</dbReference>
<organism evidence="15 16">
    <name type="scientific">Periophthalmus magnuspinnatus</name>
    <dbReference type="NCBI Taxonomy" id="409849"/>
    <lineage>
        <taxon>Eukaryota</taxon>
        <taxon>Metazoa</taxon>
        <taxon>Chordata</taxon>
        <taxon>Craniata</taxon>
        <taxon>Vertebrata</taxon>
        <taxon>Euteleostomi</taxon>
        <taxon>Actinopterygii</taxon>
        <taxon>Neopterygii</taxon>
        <taxon>Teleostei</taxon>
        <taxon>Neoteleostei</taxon>
        <taxon>Acanthomorphata</taxon>
        <taxon>Gobiaria</taxon>
        <taxon>Gobiiformes</taxon>
        <taxon>Gobioidei</taxon>
        <taxon>Gobiidae</taxon>
        <taxon>Oxudercinae</taxon>
        <taxon>Periophthalmus</taxon>
    </lineage>
</organism>
<keyword evidence="3" id="KW-0479">Metal-binding</keyword>
<dbReference type="GO" id="GO:0005634">
    <property type="term" value="C:nucleus"/>
    <property type="evidence" value="ECO:0007669"/>
    <property type="project" value="UniProtKB-SubCell"/>
</dbReference>
<evidence type="ECO:0000256" key="8">
    <source>
        <dbReference type="ARBA" id="ARBA00023125"/>
    </source>
</evidence>
<keyword evidence="4" id="KW-0677">Repeat</keyword>
<dbReference type="GO" id="GO:0003677">
    <property type="term" value="F:DNA binding"/>
    <property type="evidence" value="ECO:0007669"/>
    <property type="project" value="UniProtKB-KW"/>
</dbReference>
<feature type="compositionally biased region" description="Polar residues" evidence="13">
    <location>
        <begin position="227"/>
        <end position="236"/>
    </location>
</feature>
<evidence type="ECO:0000256" key="2">
    <source>
        <dbReference type="ARBA" id="ARBA00006991"/>
    </source>
</evidence>
<evidence type="ECO:0000256" key="1">
    <source>
        <dbReference type="ARBA" id="ARBA00004123"/>
    </source>
</evidence>
<feature type="domain" description="C2H2-type" evidence="14">
    <location>
        <begin position="262"/>
        <end position="289"/>
    </location>
</feature>
<dbReference type="FunFam" id="3.30.160.60:FF:001480">
    <property type="entry name" value="Si:cabz01071911.3"/>
    <property type="match status" value="1"/>
</dbReference>
<reference evidence="15" key="2">
    <citation type="submission" date="2025-09" db="UniProtKB">
        <authorList>
            <consortium name="Ensembl"/>
        </authorList>
    </citation>
    <scope>IDENTIFICATION</scope>
</reference>
<dbReference type="FunFam" id="3.30.160.60:FF:000624">
    <property type="entry name" value="zinc finger protein 697"/>
    <property type="match status" value="1"/>
</dbReference>
<keyword evidence="8" id="KW-0238">DNA-binding</keyword>
<feature type="region of interest" description="Disordered" evidence="13">
    <location>
        <begin position="227"/>
        <end position="252"/>
    </location>
</feature>
<evidence type="ECO:0000256" key="5">
    <source>
        <dbReference type="ARBA" id="ARBA00022771"/>
    </source>
</evidence>
<keyword evidence="5 11" id="KW-0863">Zinc-finger</keyword>
<dbReference type="Pfam" id="PF00096">
    <property type="entry name" value="zf-C2H2"/>
    <property type="match status" value="2"/>
</dbReference>
<dbReference type="PROSITE" id="PS00028">
    <property type="entry name" value="ZINC_FINGER_C2H2_1"/>
    <property type="match status" value="4"/>
</dbReference>
<feature type="compositionally biased region" description="Basic and acidic residues" evidence="13">
    <location>
        <begin position="100"/>
        <end position="111"/>
    </location>
</feature>
<evidence type="ECO:0000256" key="10">
    <source>
        <dbReference type="ARBA" id="ARBA00023242"/>
    </source>
</evidence>
<keyword evidence="9" id="KW-0804">Transcription</keyword>
<feature type="domain" description="C2H2-type" evidence="14">
    <location>
        <begin position="318"/>
        <end position="345"/>
    </location>
</feature>
<feature type="coiled-coil region" evidence="12">
    <location>
        <begin position="23"/>
        <end position="53"/>
    </location>
</feature>
<keyword evidence="6" id="KW-0862">Zinc</keyword>
<dbReference type="InterPro" id="IPR050589">
    <property type="entry name" value="Ikaros_C2H2-ZF"/>
</dbReference>
<accession>A0A3B4B965</accession>